<accession>A0ABR4TDZ9</accession>
<proteinExistence type="predicted"/>
<sequence length="332" mass="37864">MNKRIYGLLGIASRMANWNADFTGYPKTISTGEIFGSDKAFKYPIKKMWDQQGEKILYIKSMKLEKDKKGMTYLIPRSLKERYELLFEKDKLNNDKKPKGNSNKKDGKEVLTNLFKAIDVKNFGATFAEEGNNISITGAVQIGQGFNKYENSYAEVQQILSPFIDGSKDNNKTSKNEEEEKEEAKASTLGTKIVSNEAHYFYPFSINPTAYDEFVELGVTDGYSEEDYKRFKEASLIAATSFNTNSKVGCENEFALFVETDEELYLPNLSQFVEFQKKDDKGVIKLTCGKLLDGLKDKTKSIEIYYNPYTTILDSDIKDAKKFNIFTKKEEV</sequence>
<evidence type="ECO:0000256" key="1">
    <source>
        <dbReference type="SAM" id="MobiDB-lite"/>
    </source>
</evidence>
<evidence type="ECO:0000313" key="2">
    <source>
        <dbReference type="EMBL" id="KEI15772.1"/>
    </source>
</evidence>
<dbReference type="Proteomes" id="UP000027937">
    <property type="component" value="Unassembled WGS sequence"/>
</dbReference>
<gene>
    <name evidence="2" type="ORF">Z960_11565</name>
</gene>
<reference evidence="2 3" key="1">
    <citation type="submission" date="2014-02" db="EMBL/GenBank/DDBJ databases">
        <title>Plasmidome dynamics in the species complex Clostridium novyi sensu lato converts strains of independent lineages into distinctly different pathogens.</title>
        <authorList>
            <person name="Skarin H."/>
            <person name="Segerman B."/>
        </authorList>
    </citation>
    <scope>NUCLEOTIDE SEQUENCE [LARGE SCALE GENOMIC DNA]</scope>
    <source>
        <strain evidence="2 3">NCTC 9693</strain>
    </source>
</reference>
<protein>
    <submittedName>
        <fullName evidence="2">CRISPR-associated protein</fullName>
    </submittedName>
</protein>
<comment type="caution">
    <text evidence="2">The sequence shown here is derived from an EMBL/GenBank/DDBJ whole genome shotgun (WGS) entry which is preliminary data.</text>
</comment>
<dbReference type="InterPro" id="IPR006482">
    <property type="entry name" value="Cas7_Csh2/Csh2"/>
</dbReference>
<dbReference type="EMBL" id="JENX01000090">
    <property type="protein sequence ID" value="KEI15772.1"/>
    <property type="molecule type" value="Genomic_DNA"/>
</dbReference>
<name>A0ABR4TDZ9_CLOHA</name>
<evidence type="ECO:0000313" key="3">
    <source>
        <dbReference type="Proteomes" id="UP000027937"/>
    </source>
</evidence>
<dbReference type="Pfam" id="PF05107">
    <property type="entry name" value="Cas_Cas7"/>
    <property type="match status" value="1"/>
</dbReference>
<feature type="compositionally biased region" description="Basic and acidic residues" evidence="1">
    <location>
        <begin position="166"/>
        <end position="185"/>
    </location>
</feature>
<keyword evidence="3" id="KW-1185">Reference proteome</keyword>
<organism evidence="2 3">
    <name type="scientific">Clostridium haemolyticum NCTC 9693</name>
    <dbReference type="NCBI Taxonomy" id="1443114"/>
    <lineage>
        <taxon>Bacteria</taxon>
        <taxon>Bacillati</taxon>
        <taxon>Bacillota</taxon>
        <taxon>Clostridia</taxon>
        <taxon>Eubacteriales</taxon>
        <taxon>Clostridiaceae</taxon>
        <taxon>Clostridium</taxon>
    </lineage>
</organism>
<feature type="region of interest" description="Disordered" evidence="1">
    <location>
        <begin position="164"/>
        <end position="187"/>
    </location>
</feature>